<accession>A0A7J6BB97</accession>
<evidence type="ECO:0000313" key="1">
    <source>
        <dbReference type="EMBL" id="KAF4092320.1"/>
    </source>
</evidence>
<reference evidence="1 2" key="1">
    <citation type="submission" date="2020-02" db="EMBL/GenBank/DDBJ databases">
        <title>A chromosome-scale genome assembly of the black bullhead catfish (Ameiurus melas).</title>
        <authorList>
            <person name="Wen M."/>
            <person name="Zham M."/>
            <person name="Cabau C."/>
            <person name="Klopp C."/>
            <person name="Donnadieu C."/>
            <person name="Roques C."/>
            <person name="Bouchez O."/>
            <person name="Lampietro C."/>
            <person name="Jouanno E."/>
            <person name="Herpin A."/>
            <person name="Louis A."/>
            <person name="Berthelot C."/>
            <person name="Parey E."/>
            <person name="Roest-Crollius H."/>
            <person name="Braasch I."/>
            <person name="Postlethwait J."/>
            <person name="Robinson-Rechavi M."/>
            <person name="Echchiki A."/>
            <person name="Begum T."/>
            <person name="Montfort J."/>
            <person name="Schartl M."/>
            <person name="Bobe J."/>
            <person name="Guiguen Y."/>
        </authorList>
    </citation>
    <scope>NUCLEOTIDE SEQUENCE [LARGE SCALE GENOMIC DNA]</scope>
    <source>
        <strain evidence="1">M_S1</strain>
        <tissue evidence="1">Blood</tissue>
    </source>
</reference>
<dbReference type="AlphaFoldDB" id="A0A7J6BB97"/>
<gene>
    <name evidence="1" type="ORF">AMELA_G00019600</name>
</gene>
<organism evidence="1 2">
    <name type="scientific">Ameiurus melas</name>
    <name type="common">Black bullhead</name>
    <name type="synonym">Silurus melas</name>
    <dbReference type="NCBI Taxonomy" id="219545"/>
    <lineage>
        <taxon>Eukaryota</taxon>
        <taxon>Metazoa</taxon>
        <taxon>Chordata</taxon>
        <taxon>Craniata</taxon>
        <taxon>Vertebrata</taxon>
        <taxon>Euteleostomi</taxon>
        <taxon>Actinopterygii</taxon>
        <taxon>Neopterygii</taxon>
        <taxon>Teleostei</taxon>
        <taxon>Ostariophysi</taxon>
        <taxon>Siluriformes</taxon>
        <taxon>Ictaluridae</taxon>
        <taxon>Ameiurus</taxon>
    </lineage>
</organism>
<keyword evidence="2" id="KW-1185">Reference proteome</keyword>
<sequence>MQKGCTSQINCYGPSPILHPVLLTMAPTVTQETDLCCSPFFLEKGGKLSLEMIPEPVVALCSPFLLQEQHWVCGDNSGISILKALTDTSSDTKLSEFTEMVLNA</sequence>
<evidence type="ECO:0000313" key="2">
    <source>
        <dbReference type="Proteomes" id="UP000593565"/>
    </source>
</evidence>
<proteinExistence type="predicted"/>
<dbReference type="Proteomes" id="UP000593565">
    <property type="component" value="Unassembled WGS sequence"/>
</dbReference>
<dbReference type="EMBL" id="JAAGNN010000002">
    <property type="protein sequence ID" value="KAF4092320.1"/>
    <property type="molecule type" value="Genomic_DNA"/>
</dbReference>
<comment type="caution">
    <text evidence="1">The sequence shown here is derived from an EMBL/GenBank/DDBJ whole genome shotgun (WGS) entry which is preliminary data.</text>
</comment>
<protein>
    <submittedName>
        <fullName evidence="1">Uncharacterized protein</fullName>
    </submittedName>
</protein>
<name>A0A7J6BB97_AMEME</name>